<accession>S8BVD9</accession>
<dbReference type="PANTHER" id="PTHR31490:SF2">
    <property type="entry name" value="GLYCOSYL HYDROLASE FAMILY 10 PROTEIN"/>
    <property type="match status" value="1"/>
</dbReference>
<dbReference type="Gene3D" id="3.20.20.80">
    <property type="entry name" value="Glycosidases"/>
    <property type="match status" value="1"/>
</dbReference>
<dbReference type="InterPro" id="IPR008979">
    <property type="entry name" value="Galactose-bd-like_sf"/>
</dbReference>
<dbReference type="EMBL" id="AUSU01009104">
    <property type="protein sequence ID" value="EPS58555.1"/>
    <property type="molecule type" value="Genomic_DNA"/>
</dbReference>
<evidence type="ECO:0000256" key="3">
    <source>
        <dbReference type="ARBA" id="ARBA00022801"/>
    </source>
</evidence>
<dbReference type="Proteomes" id="UP000015453">
    <property type="component" value="Unassembled WGS sequence"/>
</dbReference>
<dbReference type="InterPro" id="IPR001000">
    <property type="entry name" value="GH10_dom"/>
</dbReference>
<dbReference type="PANTHER" id="PTHR31490">
    <property type="entry name" value="GLYCOSYL HYDROLASE"/>
    <property type="match status" value="1"/>
</dbReference>
<dbReference type="GO" id="GO:0031176">
    <property type="term" value="F:endo-1,4-beta-xylanase activity"/>
    <property type="evidence" value="ECO:0007669"/>
    <property type="project" value="UniProtKB-ARBA"/>
</dbReference>
<feature type="non-terminal residue" evidence="9">
    <location>
        <position position="1"/>
    </location>
</feature>
<feature type="non-terminal residue" evidence="9">
    <location>
        <position position="539"/>
    </location>
</feature>
<keyword evidence="6" id="KW-0624">Polysaccharide degradation</keyword>
<dbReference type="InterPro" id="IPR017853">
    <property type="entry name" value="GH"/>
</dbReference>
<dbReference type="InterPro" id="IPR044846">
    <property type="entry name" value="GH10"/>
</dbReference>
<dbReference type="Gene3D" id="2.60.120.260">
    <property type="entry name" value="Galactose-binding domain-like"/>
    <property type="match status" value="1"/>
</dbReference>
<comment type="similarity">
    <text evidence="1">Belongs to the glycosyl hydrolase 10 (cellulase F) family.</text>
</comment>
<feature type="active site" description="Nucleophile" evidence="7">
    <location>
        <position position="418"/>
    </location>
</feature>
<evidence type="ECO:0000313" key="9">
    <source>
        <dbReference type="EMBL" id="EPS58555.1"/>
    </source>
</evidence>
<dbReference type="PROSITE" id="PS51760">
    <property type="entry name" value="GH10_2"/>
    <property type="match status" value="1"/>
</dbReference>
<dbReference type="Pfam" id="PF02018">
    <property type="entry name" value="CBM_4_9"/>
    <property type="match status" value="1"/>
</dbReference>
<feature type="domain" description="GH10" evidence="8">
    <location>
        <begin position="186"/>
        <end position="480"/>
    </location>
</feature>
<evidence type="ECO:0000256" key="4">
    <source>
        <dbReference type="ARBA" id="ARBA00023277"/>
    </source>
</evidence>
<proteinExistence type="inferred from homology"/>
<evidence type="ECO:0000256" key="5">
    <source>
        <dbReference type="ARBA" id="ARBA00023295"/>
    </source>
</evidence>
<evidence type="ECO:0000256" key="2">
    <source>
        <dbReference type="ARBA" id="ARBA00022737"/>
    </source>
</evidence>
<dbReference type="GO" id="GO:0000272">
    <property type="term" value="P:polysaccharide catabolic process"/>
    <property type="evidence" value="ECO:0007669"/>
    <property type="project" value="UniProtKB-KW"/>
</dbReference>
<reference evidence="9 10" key="1">
    <citation type="journal article" date="2013" name="BMC Genomics">
        <title>The miniature genome of a carnivorous plant Genlisea aurea contains a low number of genes and short non-coding sequences.</title>
        <authorList>
            <person name="Leushkin E.V."/>
            <person name="Sutormin R.A."/>
            <person name="Nabieva E.R."/>
            <person name="Penin A.A."/>
            <person name="Kondrashov A.S."/>
            <person name="Logacheva M.D."/>
        </authorList>
    </citation>
    <scope>NUCLEOTIDE SEQUENCE [LARGE SCALE GENOMIC DNA]</scope>
</reference>
<keyword evidence="4" id="KW-0119">Carbohydrate metabolism</keyword>
<sequence>QCLKTPPEPLYGGGLVVNPSLDDGVNGWAPFGSARLNHAESDDGNKYVVASERSQAFDSFSQEFDLDAEKLYSLSAWIRVSEGRMDGVDVSVNVKTNGGDFITAGWVVAREDCWAMLKGGFVVDKSGPAHIFFQSNVTGVDIWADSISLQHFTTEEWESHRSQTIDRARKRTVKFWAVDEYGRPVENATVSITQTRSGFPLGVAINNNLIGNAAYQDWFARRFKYTVFENEMKWYATESTRGTEDYSAADALLGFAKSHGIAVRGHNVFWDAKNYQPSWVPWISVPDLWTAVNRRLNSVVGRYKGQLIHWDVVNESMHYRFFELRLSRRFSSIFFSRARDLDSTALPFLNEFNTIEESGDGVASPSRYLQKIQELRQGGYNGPLGIGLQGHFRVLNLPYVRAALDTLGSTGLPVWITELDVGNGPNQAALLDQILRELHAHPAVKGIIMWSAWRPGGCYRMCLTDNNFRNLPTGDVVDRILGEFILREGAVYGKTNSDGVFEASLLHGDYEVGVSHPDGDYNSDSRQIKISPVQLEEEE</sequence>
<keyword evidence="2" id="KW-0677">Repeat</keyword>
<evidence type="ECO:0000313" key="10">
    <source>
        <dbReference type="Proteomes" id="UP000015453"/>
    </source>
</evidence>
<protein>
    <recommendedName>
        <fullName evidence="8">GH10 domain-containing protein</fullName>
    </recommendedName>
</protein>
<keyword evidence="10" id="KW-1185">Reference proteome</keyword>
<evidence type="ECO:0000256" key="7">
    <source>
        <dbReference type="PROSITE-ProRule" id="PRU10061"/>
    </source>
</evidence>
<dbReference type="SUPFAM" id="SSF51445">
    <property type="entry name" value="(Trans)glycosidases"/>
    <property type="match status" value="1"/>
</dbReference>
<dbReference type="SUPFAM" id="SSF49785">
    <property type="entry name" value="Galactose-binding domain-like"/>
    <property type="match status" value="1"/>
</dbReference>
<keyword evidence="5" id="KW-0326">Glycosidase</keyword>
<dbReference type="SMART" id="SM00633">
    <property type="entry name" value="Glyco_10"/>
    <property type="match status" value="1"/>
</dbReference>
<dbReference type="InterPro" id="IPR003305">
    <property type="entry name" value="CenC_carb-bd"/>
</dbReference>
<dbReference type="InterPro" id="IPR031158">
    <property type="entry name" value="GH10_AS"/>
</dbReference>
<dbReference type="OrthoDB" id="3055998at2759"/>
<dbReference type="Pfam" id="PF00331">
    <property type="entry name" value="Glyco_hydro_10"/>
    <property type="match status" value="1"/>
</dbReference>
<name>S8BVD9_9LAMI</name>
<evidence type="ECO:0000256" key="6">
    <source>
        <dbReference type="ARBA" id="ARBA00023326"/>
    </source>
</evidence>
<keyword evidence="3" id="KW-0378">Hydrolase</keyword>
<dbReference type="PROSITE" id="PS00591">
    <property type="entry name" value="GH10_1"/>
    <property type="match status" value="1"/>
</dbReference>
<gene>
    <name evidence="9" type="ORF">M569_16258</name>
</gene>
<comment type="caution">
    <text evidence="9">The sequence shown here is derived from an EMBL/GenBank/DDBJ whole genome shotgun (WGS) entry which is preliminary data.</text>
</comment>
<dbReference type="AlphaFoldDB" id="S8BVD9"/>
<organism evidence="9 10">
    <name type="scientific">Genlisea aurea</name>
    <dbReference type="NCBI Taxonomy" id="192259"/>
    <lineage>
        <taxon>Eukaryota</taxon>
        <taxon>Viridiplantae</taxon>
        <taxon>Streptophyta</taxon>
        <taxon>Embryophyta</taxon>
        <taxon>Tracheophyta</taxon>
        <taxon>Spermatophyta</taxon>
        <taxon>Magnoliopsida</taxon>
        <taxon>eudicotyledons</taxon>
        <taxon>Gunneridae</taxon>
        <taxon>Pentapetalae</taxon>
        <taxon>asterids</taxon>
        <taxon>lamiids</taxon>
        <taxon>Lamiales</taxon>
        <taxon>Lentibulariaceae</taxon>
        <taxon>Genlisea</taxon>
    </lineage>
</organism>
<evidence type="ECO:0000259" key="8">
    <source>
        <dbReference type="PROSITE" id="PS51760"/>
    </source>
</evidence>
<evidence type="ECO:0000256" key="1">
    <source>
        <dbReference type="ARBA" id="ARBA00007495"/>
    </source>
</evidence>